<keyword evidence="1" id="KW-1133">Transmembrane helix</keyword>
<evidence type="ECO:0000256" key="1">
    <source>
        <dbReference type="SAM" id="Phobius"/>
    </source>
</evidence>
<feature type="transmembrane region" description="Helical" evidence="1">
    <location>
        <begin position="106"/>
        <end position="127"/>
    </location>
</feature>
<dbReference type="GO" id="GO:0005789">
    <property type="term" value="C:endoplasmic reticulum membrane"/>
    <property type="evidence" value="ECO:0007669"/>
    <property type="project" value="TreeGrafter"/>
</dbReference>
<dbReference type="GO" id="GO:0000921">
    <property type="term" value="P:septin ring assembly"/>
    <property type="evidence" value="ECO:0007669"/>
    <property type="project" value="TreeGrafter"/>
</dbReference>
<dbReference type="InterPro" id="IPR013635">
    <property type="entry name" value="Ice2"/>
</dbReference>
<gene>
    <name evidence="2" type="ORF">G7K_2627-t1</name>
</gene>
<sequence>MFALPLVLRFLSSSSFLVQLILAIPLAFEVGGRNCGLAFTLALSNFYLVLSTLRLVTKRTPLSIIPTLLAGCQHVIIPSLLIYYLNEYYADGIVASWWQSIFLRPWGMLMMHSTPLFTLMEGLASLLLIQAFGRVSRWLVNNRSDTWLIIMLVGCGGVISGALYSLYRIYNFPVIGTVNSTLIGVALTASIFLCIYGTASGRGNIAESSLMFAYTVYSIYMVCTDFQPAGAPHRAANPDGKSEFPPFPPLIMESYASVAASLASALPDAFFRSFDFVSAAANTITPSVVTSLIYRIIVLAAATRIIPALREASRSLSASPSSSDLEPSSRLMNVFITYSPSILIAVYTHLVMQHFGVEVD</sequence>
<keyword evidence="1" id="KW-0472">Membrane</keyword>
<feature type="transmembrane region" description="Helical" evidence="1">
    <location>
        <begin position="62"/>
        <end position="85"/>
    </location>
</feature>
<feature type="transmembrane region" description="Helical" evidence="1">
    <location>
        <begin position="6"/>
        <end position="28"/>
    </location>
</feature>
<organism evidence="2 3">
    <name type="scientific">Saitoella complicata (strain BCRC 22490 / CBS 7301 / JCM 7358 / NBRC 10748 / NRRL Y-17804)</name>
    <dbReference type="NCBI Taxonomy" id="698492"/>
    <lineage>
        <taxon>Eukaryota</taxon>
        <taxon>Fungi</taxon>
        <taxon>Dikarya</taxon>
        <taxon>Ascomycota</taxon>
        <taxon>Taphrinomycotina</taxon>
        <taxon>Taphrinomycotina incertae sedis</taxon>
        <taxon>Saitoella</taxon>
    </lineage>
</organism>
<feature type="transmembrane region" description="Helical" evidence="1">
    <location>
        <begin position="331"/>
        <end position="350"/>
    </location>
</feature>
<dbReference type="Pfam" id="PF08426">
    <property type="entry name" value="ICE2"/>
    <property type="match status" value="1"/>
</dbReference>
<dbReference type="Proteomes" id="UP000033140">
    <property type="component" value="Unassembled WGS sequence"/>
</dbReference>
<name>A0A0E9NF42_SAICN</name>
<dbReference type="STRING" id="698492.A0A0E9NF42"/>
<evidence type="ECO:0000313" key="2">
    <source>
        <dbReference type="EMBL" id="GAO48454.1"/>
    </source>
</evidence>
<proteinExistence type="predicted"/>
<dbReference type="PANTHER" id="PTHR31726">
    <property type="entry name" value="PROTEIN ICE2"/>
    <property type="match status" value="1"/>
</dbReference>
<reference evidence="2 3" key="3">
    <citation type="journal article" date="2015" name="Genome Announc.">
        <title>Draft Genome Sequence of the Archiascomycetous Yeast Saitoella complicata.</title>
        <authorList>
            <person name="Yamauchi K."/>
            <person name="Kondo S."/>
            <person name="Hamamoto M."/>
            <person name="Takahashi Y."/>
            <person name="Ogura Y."/>
            <person name="Hayashi T."/>
            <person name="Nishida H."/>
        </authorList>
    </citation>
    <scope>NUCLEOTIDE SEQUENCE [LARGE SCALE GENOMIC DNA]</scope>
    <source>
        <strain evidence="2 3">NRRL Y-17804</strain>
    </source>
</reference>
<evidence type="ECO:0000313" key="3">
    <source>
        <dbReference type="Proteomes" id="UP000033140"/>
    </source>
</evidence>
<feature type="transmembrane region" description="Helical" evidence="1">
    <location>
        <begin position="147"/>
        <end position="167"/>
    </location>
</feature>
<evidence type="ECO:0008006" key="4">
    <source>
        <dbReference type="Google" id="ProtNLM"/>
    </source>
</evidence>
<protein>
    <recommendedName>
        <fullName evidence="4">ICE2-domain-containing protein</fullName>
    </recommendedName>
</protein>
<comment type="caution">
    <text evidence="2">The sequence shown here is derived from an EMBL/GenBank/DDBJ whole genome shotgun (WGS) entry which is preliminary data.</text>
</comment>
<reference evidence="2 3" key="1">
    <citation type="journal article" date="2011" name="J. Gen. Appl. Microbiol.">
        <title>Draft genome sequencing of the enigmatic yeast Saitoella complicata.</title>
        <authorList>
            <person name="Nishida H."/>
            <person name="Hamamoto M."/>
            <person name="Sugiyama J."/>
        </authorList>
    </citation>
    <scope>NUCLEOTIDE SEQUENCE [LARGE SCALE GENOMIC DNA]</scope>
    <source>
        <strain evidence="2 3">NRRL Y-17804</strain>
    </source>
</reference>
<dbReference type="OMA" id="TTPDRSW"/>
<dbReference type="EMBL" id="BACD03000015">
    <property type="protein sequence ID" value="GAO48454.1"/>
    <property type="molecule type" value="Genomic_DNA"/>
</dbReference>
<dbReference type="GO" id="GO:0032541">
    <property type="term" value="C:cortical endoplasmic reticulum"/>
    <property type="evidence" value="ECO:0007669"/>
    <property type="project" value="TreeGrafter"/>
</dbReference>
<dbReference type="AlphaFoldDB" id="A0A0E9NF42"/>
<dbReference type="PANTHER" id="PTHR31726:SF2">
    <property type="entry name" value="PROTEIN ICE2"/>
    <property type="match status" value="1"/>
</dbReference>
<keyword evidence="3" id="KW-1185">Reference proteome</keyword>
<accession>A0A0E9NF42</accession>
<feature type="transmembrane region" description="Helical" evidence="1">
    <location>
        <begin position="174"/>
        <end position="199"/>
    </location>
</feature>
<keyword evidence="1" id="KW-0812">Transmembrane</keyword>
<reference evidence="2 3" key="2">
    <citation type="journal article" date="2014" name="J. Gen. Appl. Microbiol.">
        <title>The early diverging ascomycetous budding yeast Saitoella complicata has three histone deacetylases belonging to the Clr6, Hos2, and Rpd3 lineages.</title>
        <authorList>
            <person name="Nishida H."/>
            <person name="Matsumoto T."/>
            <person name="Kondo S."/>
            <person name="Hamamoto M."/>
            <person name="Yoshikawa H."/>
        </authorList>
    </citation>
    <scope>NUCLEOTIDE SEQUENCE [LARGE SCALE GENOMIC DNA]</scope>
    <source>
        <strain evidence="2 3">NRRL Y-17804</strain>
    </source>
</reference>
<feature type="transmembrane region" description="Helical" evidence="1">
    <location>
        <begin position="35"/>
        <end position="56"/>
    </location>
</feature>
<dbReference type="GO" id="GO:0048309">
    <property type="term" value="P:endoplasmic reticulum inheritance"/>
    <property type="evidence" value="ECO:0007669"/>
    <property type="project" value="TreeGrafter"/>
</dbReference>
<dbReference type="GO" id="GO:0097038">
    <property type="term" value="C:perinuclear endoplasmic reticulum"/>
    <property type="evidence" value="ECO:0007669"/>
    <property type="project" value="TreeGrafter"/>
</dbReference>